<protein>
    <submittedName>
        <fullName evidence="1">Uncharacterized protein</fullName>
    </submittedName>
</protein>
<dbReference type="AlphaFoldDB" id="A0A7D9IRL6"/>
<organism evidence="1 2">
    <name type="scientific">Paramuricea clavata</name>
    <name type="common">Red gorgonian</name>
    <name type="synonym">Violescent sea-whip</name>
    <dbReference type="NCBI Taxonomy" id="317549"/>
    <lineage>
        <taxon>Eukaryota</taxon>
        <taxon>Metazoa</taxon>
        <taxon>Cnidaria</taxon>
        <taxon>Anthozoa</taxon>
        <taxon>Octocorallia</taxon>
        <taxon>Malacalcyonacea</taxon>
        <taxon>Plexauridae</taxon>
        <taxon>Paramuricea</taxon>
    </lineage>
</organism>
<dbReference type="EMBL" id="CACRXK020009406">
    <property type="protein sequence ID" value="CAB4017101.1"/>
    <property type="molecule type" value="Genomic_DNA"/>
</dbReference>
<evidence type="ECO:0000313" key="1">
    <source>
        <dbReference type="EMBL" id="CAB4017101.1"/>
    </source>
</evidence>
<gene>
    <name evidence="1" type="ORF">PACLA_8A013975</name>
</gene>
<proteinExistence type="predicted"/>
<comment type="caution">
    <text evidence="1">The sequence shown here is derived from an EMBL/GenBank/DDBJ whole genome shotgun (WGS) entry which is preliminary data.</text>
</comment>
<dbReference type="Proteomes" id="UP001152795">
    <property type="component" value="Unassembled WGS sequence"/>
</dbReference>
<reference evidence="1" key="1">
    <citation type="submission" date="2020-04" db="EMBL/GenBank/DDBJ databases">
        <authorList>
            <person name="Alioto T."/>
            <person name="Alioto T."/>
            <person name="Gomez Garrido J."/>
        </authorList>
    </citation>
    <scope>NUCLEOTIDE SEQUENCE</scope>
    <source>
        <strain evidence="1">A484AB</strain>
    </source>
</reference>
<evidence type="ECO:0000313" key="2">
    <source>
        <dbReference type="Proteomes" id="UP001152795"/>
    </source>
</evidence>
<name>A0A7D9IRL6_PARCT</name>
<sequence length="64" mass="7275">MHTCRTLKSTKIVIIIEFRCRKSKTTTEETDRNSIATTTTLDGLTNVALDDDVHDGINTFDNFR</sequence>
<keyword evidence="2" id="KW-1185">Reference proteome</keyword>
<accession>A0A7D9IRL6</accession>